<evidence type="ECO:0000313" key="2">
    <source>
        <dbReference type="Proteomes" id="UP000308886"/>
    </source>
</evidence>
<keyword evidence="1" id="KW-0456">Lyase</keyword>
<name>A0AC61QMX2_9BACT</name>
<proteinExistence type="predicted"/>
<dbReference type="EMBL" id="SRZC01000021">
    <property type="protein sequence ID" value="TGX80806.1"/>
    <property type="molecule type" value="Genomic_DNA"/>
</dbReference>
<dbReference type="Proteomes" id="UP000308886">
    <property type="component" value="Unassembled WGS sequence"/>
</dbReference>
<evidence type="ECO:0000313" key="1">
    <source>
        <dbReference type="EMBL" id="TGX80806.1"/>
    </source>
</evidence>
<reference evidence="1" key="1">
    <citation type="submission" date="2019-04" db="EMBL/GenBank/DDBJ databases">
        <title>Microbes associate with the intestines of laboratory mice.</title>
        <authorList>
            <person name="Navarre W."/>
            <person name="Wong E."/>
            <person name="Huang K."/>
            <person name="Tropini C."/>
            <person name="Ng K."/>
            <person name="Yu B."/>
        </authorList>
    </citation>
    <scope>NUCLEOTIDE SEQUENCE</scope>
    <source>
        <strain evidence="1">NM73_A23</strain>
    </source>
</reference>
<comment type="caution">
    <text evidence="1">The sequence shown here is derived from an EMBL/GenBank/DDBJ whole genome shotgun (WGS) entry which is preliminary data.</text>
</comment>
<gene>
    <name evidence="1" type="ORF">E5358_11710</name>
</gene>
<organism evidence="1 2">
    <name type="scientific">Palleniella muris</name>
    <dbReference type="NCBI Taxonomy" id="3038145"/>
    <lineage>
        <taxon>Bacteria</taxon>
        <taxon>Pseudomonadati</taxon>
        <taxon>Bacteroidota</taxon>
        <taxon>Bacteroidia</taxon>
        <taxon>Bacteroidales</taxon>
        <taxon>Prevotellaceae</taxon>
        <taxon>Palleniella</taxon>
    </lineage>
</organism>
<protein>
    <submittedName>
        <fullName evidence="1">Pectate lyase</fullName>
    </submittedName>
</protein>
<sequence length="1049" mass="115661">MKHIVMTICALLTCLSGSAQAHKHLEGLPDYSYCGYRMSAEPLPDVAVKVFVSHKGGDQSARLQKAIDYVSLLKPDKVTGLRGAVLLDKGVYELSAPLRISASGVVLRGVSKTETVLQKTGVDRGAVVYIEGKDDFRALDTLDITDDYVAAGTKTIHLSAASKAGNAQKMLIVRPSTKEWIESIGCNVFGGNLPYWGWKAGEMDVRWARSCTVANGNEVTLDAPLTVALDSKWGKSFAVLYEWKGRITNCGVENLTIASDAVRKESAGSSRFTVVSQPMDEDHVWDGIYIENAEDCWVRMCNFQGLAGSAVIVHRGAQQVTVEDCISRNPVSEIGGLRRRTFLTMGGKCLFMRCYSEEGINDFSAGYCAPGPNAFVQCDAVGSHGFSGGSSSWATGLLFDNVNIEGGGISFKNLGLDKWGAGWNTANSTLYQCSASYIDCYSPAEDTKSYAVGCWAYCQGDGVWRATNDFVNPYSLYKAQVSERLGKEVGERFRILERGHDGATSPSIELAAKMAKEALNPRVTLDQWIDSALLTVSIDPKGVKSVDAVKVAEASEVTSIYSPVITANGTFALAASSGKDVRPMFMGGRFHRTPWWNGRTRYPYMAKADYAVTRFVPGMEHRGGTDRIDSIIVNIKKQGVAVWNQNYGLWYDRRRDDHERIKRQNGDVWAPFFEQSIARSGKGTAWDGLSKYDLTKLNKWYVSRIGQLAEAAPEMIIINQHFFQHNIIEAGAHWVDSPWRSANNIQSEGVMTGKGSRGTNFLEPVPFTGDKRIFTADLFYDVTDKERARLYKQYIWQVLDKFADNPNVYHSISEEFTGPQHFTEFWLDCVGEWQTKTGKDARVILNANKNVTDAVMAKAKYAAIVDVVEIEQWFYDSSLKEPKSADAANAENPKLYAPKGGVNLAPRQHLRLIRTGQPTFNDVYRTVSEMRQAHPSKPVLYYAKAYDRNPWAIVFAGGSCPVLTVKDNGLAKALPEMKPVYSSFPYDGIFRMEGKSGKLVLNNTDAAVSLASLMGGKVKGSVFVVNQKEGTVSPLKSSEVPANTLVWIK</sequence>
<keyword evidence="2" id="KW-1185">Reference proteome</keyword>
<accession>A0AC61QMX2</accession>